<sequence>MLRPDMFNGFRMVQGIERDEIAFTPSDGTQPFDLHLTCHWHKKRYDGWRFSRRLHGFHRYTVFAPATEAQAGMSSELKEPFADELQLGEQEGNEPARFLQEAAEEMH</sequence>
<name>A0AA36CR76_9BILA</name>
<keyword evidence="2" id="KW-1185">Reference proteome</keyword>
<evidence type="ECO:0000313" key="2">
    <source>
        <dbReference type="Proteomes" id="UP001177023"/>
    </source>
</evidence>
<dbReference type="AlphaFoldDB" id="A0AA36CR76"/>
<reference evidence="1" key="1">
    <citation type="submission" date="2023-06" db="EMBL/GenBank/DDBJ databases">
        <authorList>
            <person name="Delattre M."/>
        </authorList>
    </citation>
    <scope>NUCLEOTIDE SEQUENCE</scope>
    <source>
        <strain evidence="1">AF72</strain>
    </source>
</reference>
<feature type="non-terminal residue" evidence="1">
    <location>
        <position position="107"/>
    </location>
</feature>
<dbReference type="Proteomes" id="UP001177023">
    <property type="component" value="Unassembled WGS sequence"/>
</dbReference>
<comment type="caution">
    <text evidence="1">The sequence shown here is derived from an EMBL/GenBank/DDBJ whole genome shotgun (WGS) entry which is preliminary data.</text>
</comment>
<protein>
    <submittedName>
        <fullName evidence="1">Uncharacterized protein</fullName>
    </submittedName>
</protein>
<evidence type="ECO:0000313" key="1">
    <source>
        <dbReference type="EMBL" id="CAJ0572838.1"/>
    </source>
</evidence>
<dbReference type="EMBL" id="CATQJA010002607">
    <property type="protein sequence ID" value="CAJ0572838.1"/>
    <property type="molecule type" value="Genomic_DNA"/>
</dbReference>
<accession>A0AA36CR76</accession>
<proteinExistence type="predicted"/>
<gene>
    <name evidence="1" type="ORF">MSPICULIGERA_LOCUS11214</name>
</gene>
<organism evidence="1 2">
    <name type="scientific">Mesorhabditis spiculigera</name>
    <dbReference type="NCBI Taxonomy" id="96644"/>
    <lineage>
        <taxon>Eukaryota</taxon>
        <taxon>Metazoa</taxon>
        <taxon>Ecdysozoa</taxon>
        <taxon>Nematoda</taxon>
        <taxon>Chromadorea</taxon>
        <taxon>Rhabditida</taxon>
        <taxon>Rhabditina</taxon>
        <taxon>Rhabditomorpha</taxon>
        <taxon>Rhabditoidea</taxon>
        <taxon>Rhabditidae</taxon>
        <taxon>Mesorhabditinae</taxon>
        <taxon>Mesorhabditis</taxon>
    </lineage>
</organism>